<evidence type="ECO:0000313" key="6">
    <source>
        <dbReference type="Proteomes" id="UP000316621"/>
    </source>
</evidence>
<keyword evidence="6" id="KW-1185">Reference proteome</keyword>
<evidence type="ECO:0000313" key="5">
    <source>
        <dbReference type="EMBL" id="RZC75190.1"/>
    </source>
</evidence>
<dbReference type="InterPro" id="IPR046848">
    <property type="entry name" value="E_motif"/>
</dbReference>
<dbReference type="InterPro" id="IPR011990">
    <property type="entry name" value="TPR-like_helical_dom_sf"/>
</dbReference>
<feature type="region of interest" description="Disordered" evidence="3">
    <location>
        <begin position="15"/>
        <end position="35"/>
    </location>
</feature>
<keyword evidence="4" id="KW-1133">Transmembrane helix</keyword>
<proteinExistence type="predicted"/>
<dbReference type="FunFam" id="1.25.40.10:FF:000184">
    <property type="entry name" value="Pentatricopeptide repeat-containing protein, chloroplastic"/>
    <property type="match status" value="1"/>
</dbReference>
<dbReference type="GO" id="GO:0009451">
    <property type="term" value="P:RNA modification"/>
    <property type="evidence" value="ECO:0007669"/>
    <property type="project" value="EnsemblPlants"/>
</dbReference>
<dbReference type="EMBL" id="CM010722">
    <property type="protein sequence ID" value="RZC75190.1"/>
    <property type="molecule type" value="Genomic_DNA"/>
</dbReference>
<dbReference type="Proteomes" id="UP000316621">
    <property type="component" value="Chromosome 8"/>
</dbReference>
<feature type="repeat" description="PPR" evidence="2">
    <location>
        <begin position="289"/>
        <end position="323"/>
    </location>
</feature>
<feature type="transmembrane region" description="Helical" evidence="4">
    <location>
        <begin position="224"/>
        <end position="246"/>
    </location>
</feature>
<dbReference type="PANTHER" id="PTHR47926">
    <property type="entry name" value="PENTATRICOPEPTIDE REPEAT-CONTAINING PROTEIN"/>
    <property type="match status" value="1"/>
</dbReference>
<dbReference type="PANTHER" id="PTHR47926:SF510">
    <property type="entry name" value="PENTATRICOPEPTIDE REPEAT-CONTAINING PROTEIN"/>
    <property type="match status" value="1"/>
</dbReference>
<dbReference type="InterPro" id="IPR046960">
    <property type="entry name" value="PPR_At4g14850-like_plant"/>
</dbReference>
<evidence type="ECO:0008006" key="7">
    <source>
        <dbReference type="Google" id="ProtNLM"/>
    </source>
</evidence>
<name>A0A4Y7KS57_PAPSO</name>
<dbReference type="OrthoDB" id="185373at2759"/>
<dbReference type="Pfam" id="PF13041">
    <property type="entry name" value="PPR_2"/>
    <property type="match status" value="3"/>
</dbReference>
<feature type="repeat" description="PPR" evidence="2">
    <location>
        <begin position="188"/>
        <end position="222"/>
    </location>
</feature>
<dbReference type="Gene3D" id="1.25.40.10">
    <property type="entry name" value="Tetratricopeptide repeat domain"/>
    <property type="match status" value="3"/>
</dbReference>
<gene>
    <name evidence="5" type="ORF">C5167_050675</name>
</gene>
<feature type="repeat" description="PPR" evidence="2">
    <location>
        <begin position="157"/>
        <end position="187"/>
    </location>
</feature>
<keyword evidence="4" id="KW-0812">Transmembrane</keyword>
<evidence type="ECO:0000256" key="3">
    <source>
        <dbReference type="SAM" id="MobiDB-lite"/>
    </source>
</evidence>
<dbReference type="InterPro" id="IPR002885">
    <property type="entry name" value="PPR_rpt"/>
</dbReference>
<evidence type="ECO:0000256" key="2">
    <source>
        <dbReference type="PROSITE-ProRule" id="PRU00708"/>
    </source>
</evidence>
<dbReference type="OMA" id="VDGYMRN"/>
<reference evidence="5 6" key="1">
    <citation type="journal article" date="2018" name="Science">
        <title>The opium poppy genome and morphinan production.</title>
        <authorList>
            <person name="Guo L."/>
            <person name="Winzer T."/>
            <person name="Yang X."/>
            <person name="Li Y."/>
            <person name="Ning Z."/>
            <person name="He Z."/>
            <person name="Teodor R."/>
            <person name="Lu Y."/>
            <person name="Bowser T.A."/>
            <person name="Graham I.A."/>
            <person name="Ye K."/>
        </authorList>
    </citation>
    <scope>NUCLEOTIDE SEQUENCE [LARGE SCALE GENOMIC DNA]</scope>
    <source>
        <strain evidence="6">cv. HN1</strain>
        <tissue evidence="5">Leaves</tissue>
    </source>
</reference>
<dbReference type="Gramene" id="RZC75190">
    <property type="protein sequence ID" value="RZC75190"/>
    <property type="gene ID" value="C5167_050675"/>
</dbReference>
<dbReference type="GO" id="GO:0009507">
    <property type="term" value="C:chloroplast"/>
    <property type="evidence" value="ECO:0007669"/>
    <property type="project" value="EnsemblPlants"/>
</dbReference>
<organism evidence="5 6">
    <name type="scientific">Papaver somniferum</name>
    <name type="common">Opium poppy</name>
    <dbReference type="NCBI Taxonomy" id="3469"/>
    <lineage>
        <taxon>Eukaryota</taxon>
        <taxon>Viridiplantae</taxon>
        <taxon>Streptophyta</taxon>
        <taxon>Embryophyta</taxon>
        <taxon>Tracheophyta</taxon>
        <taxon>Spermatophyta</taxon>
        <taxon>Magnoliopsida</taxon>
        <taxon>Ranunculales</taxon>
        <taxon>Papaveraceae</taxon>
        <taxon>Papaveroideae</taxon>
        <taxon>Papaver</taxon>
    </lineage>
</organism>
<dbReference type="InterPro" id="IPR046849">
    <property type="entry name" value="E2_motif"/>
</dbReference>
<dbReference type="NCBIfam" id="TIGR00756">
    <property type="entry name" value="PPR"/>
    <property type="match status" value="3"/>
</dbReference>
<dbReference type="Pfam" id="PF20430">
    <property type="entry name" value="Eplus_motif"/>
    <property type="match status" value="1"/>
</dbReference>
<sequence length="522" mass="58662">MSLGALSTCITQPPKNLVQRSSTHNRPLTTPNQNSVDKTNLVFRRKHNPIDPTVLWTSSIARRCRNGHLSEAATEFARMRIAGIEPNHITFTTLLSACADFPSDKTLYFGASIHSHLYKLGMIEDNVMLGTAIVDMYSKCKHVDLARMVFDDMTVKNSVSWNSMIDGYMRNGDVEDAIQLFGEMPYRDKISWTALIGGFVKRGHFEEALSWFREMQISGVEPDYVTIIAILTACANMGVLGLGIWIHRFALQRNLTNEVRVRNSLIDMYARCGCIDFAYQEFSKMEKRSRVSWNALIVGFAMNGRAEDALDHFSLMQKEGFEPDGVSFTGALTACSHAGLVDKGLQLCETMKKVHRISPRIEHFGCIVDLLSRAGRLEDAMQVIETMPMKPNEVVLGSLLAACRNHADISLAERLMTFLVDLDPDTDWNYVLLSNIYAVVERWDGVGKIRNKMKSLGIKKKPGFSAIEIDCCYHEFVAGDKSHPQTRNIYSMLEQLSLGFSLFGNAPTTFLEEFSDTEFAND</sequence>
<dbReference type="FunFam" id="1.25.40.10:FF:000348">
    <property type="entry name" value="Pentatricopeptide repeat-containing protein chloroplastic"/>
    <property type="match status" value="1"/>
</dbReference>
<dbReference type="STRING" id="3469.A0A4Y7KS57"/>
<dbReference type="GO" id="GO:0003723">
    <property type="term" value="F:RNA binding"/>
    <property type="evidence" value="ECO:0007669"/>
    <property type="project" value="InterPro"/>
</dbReference>
<dbReference type="AlphaFoldDB" id="A0A4Y7KS57"/>
<dbReference type="Pfam" id="PF20431">
    <property type="entry name" value="E_motif"/>
    <property type="match status" value="1"/>
</dbReference>
<keyword evidence="4" id="KW-0472">Membrane</keyword>
<protein>
    <recommendedName>
        <fullName evidence="7">Pentacotripeptide-repeat region of PRORP domain-containing protein</fullName>
    </recommendedName>
</protein>
<keyword evidence="1" id="KW-0677">Repeat</keyword>
<dbReference type="Pfam" id="PF01535">
    <property type="entry name" value="PPR"/>
    <property type="match status" value="4"/>
</dbReference>
<accession>A0A4Y7KS57</accession>
<evidence type="ECO:0000256" key="4">
    <source>
        <dbReference type="SAM" id="Phobius"/>
    </source>
</evidence>
<dbReference type="PROSITE" id="PS51375">
    <property type="entry name" value="PPR"/>
    <property type="match status" value="3"/>
</dbReference>
<evidence type="ECO:0000256" key="1">
    <source>
        <dbReference type="ARBA" id="ARBA00022737"/>
    </source>
</evidence>